<sequence length="306" mass="35185">MASPLIFSNGTVGQVAPQIEGYVAIRLKHQNDLEREKGVDAFKSKDNHNLLIIECESEALENQLQEIEELYNNLDGISLNKLIEESDERSKQIIDGNTLVQLISNEEIEIGSKPPGTSDLEGAYSEVFEEVEFTTFVDKLLLEKLSDVYIISGILGSDKESELIKSINGNIEVSKINDLKSQIALFNPQNIKRTIDRRIQVADDQFKEKDFKQICHNNPERKIYWIILKNEDDKSVFILAQIYNPDFYLNGQRFNNEVVIEKDIKEELVNSTFSEIFIIDVKDKSEVTEWLQFNNIFEQTLLEKNC</sequence>
<gene>
    <name evidence="2" type="ORF">ABEB36_011012</name>
</gene>
<reference evidence="2 3" key="1">
    <citation type="submission" date="2024-05" db="EMBL/GenBank/DDBJ databases">
        <title>Genetic variation in Jamaican populations of the coffee berry borer (Hypothenemus hampei).</title>
        <authorList>
            <person name="Errbii M."/>
            <person name="Myrie A."/>
        </authorList>
    </citation>
    <scope>NUCLEOTIDE SEQUENCE [LARGE SCALE GENOMIC DNA]</scope>
    <source>
        <strain evidence="2">JA-Hopewell-2020-01-JO</strain>
        <tissue evidence="2">Whole body</tissue>
    </source>
</reference>
<evidence type="ECO:0000313" key="2">
    <source>
        <dbReference type="EMBL" id="KAL1492830.1"/>
    </source>
</evidence>
<evidence type="ECO:0000256" key="1">
    <source>
        <dbReference type="SAM" id="Coils"/>
    </source>
</evidence>
<dbReference type="Proteomes" id="UP001566132">
    <property type="component" value="Unassembled WGS sequence"/>
</dbReference>
<comment type="caution">
    <text evidence="2">The sequence shown here is derived from an EMBL/GenBank/DDBJ whole genome shotgun (WGS) entry which is preliminary data.</text>
</comment>
<accession>A0ABD1EE42</accession>
<evidence type="ECO:0000313" key="3">
    <source>
        <dbReference type="Proteomes" id="UP001566132"/>
    </source>
</evidence>
<keyword evidence="1" id="KW-0175">Coiled coil</keyword>
<proteinExistence type="predicted"/>
<name>A0ABD1EE42_HYPHA</name>
<dbReference type="AlphaFoldDB" id="A0ABD1EE42"/>
<protein>
    <submittedName>
        <fullName evidence="2">Uncharacterized protein</fullName>
    </submittedName>
</protein>
<feature type="coiled-coil region" evidence="1">
    <location>
        <begin position="50"/>
        <end position="80"/>
    </location>
</feature>
<dbReference type="EMBL" id="JBDJPC010000008">
    <property type="protein sequence ID" value="KAL1492830.1"/>
    <property type="molecule type" value="Genomic_DNA"/>
</dbReference>
<organism evidence="2 3">
    <name type="scientific">Hypothenemus hampei</name>
    <name type="common">Coffee berry borer</name>
    <dbReference type="NCBI Taxonomy" id="57062"/>
    <lineage>
        <taxon>Eukaryota</taxon>
        <taxon>Metazoa</taxon>
        <taxon>Ecdysozoa</taxon>
        <taxon>Arthropoda</taxon>
        <taxon>Hexapoda</taxon>
        <taxon>Insecta</taxon>
        <taxon>Pterygota</taxon>
        <taxon>Neoptera</taxon>
        <taxon>Endopterygota</taxon>
        <taxon>Coleoptera</taxon>
        <taxon>Polyphaga</taxon>
        <taxon>Cucujiformia</taxon>
        <taxon>Curculionidae</taxon>
        <taxon>Scolytinae</taxon>
        <taxon>Hypothenemus</taxon>
    </lineage>
</organism>
<keyword evidence="3" id="KW-1185">Reference proteome</keyword>